<dbReference type="GO" id="GO:0006355">
    <property type="term" value="P:regulation of DNA-templated transcription"/>
    <property type="evidence" value="ECO:0007669"/>
    <property type="project" value="InterPro"/>
</dbReference>
<dbReference type="InterPro" id="IPR020518">
    <property type="entry name" value="Tscrpt_reg_PrtN"/>
</dbReference>
<dbReference type="Pfam" id="PF11112">
    <property type="entry name" value="PyocinActivator"/>
    <property type="match status" value="1"/>
</dbReference>
<name>C1D879_LARHH</name>
<evidence type="ECO:0000313" key="2">
    <source>
        <dbReference type="Proteomes" id="UP000002010"/>
    </source>
</evidence>
<dbReference type="RefSeq" id="WP_012697155.1">
    <property type="nucleotide sequence ID" value="NC_012559.1"/>
</dbReference>
<proteinExistence type="predicted"/>
<dbReference type="EMBL" id="CP001154">
    <property type="protein sequence ID" value="ACO74669.1"/>
    <property type="molecule type" value="Genomic_DNA"/>
</dbReference>
<sequence>MNTLFLLMAQYQKAAVSLNEISEEYLGMTPRRANELASANRLPLATFQLYSQKSPRMVHLSDLADWLDTQREAARKQWSKSQVS</sequence>
<organism evidence="1 2">
    <name type="scientific">Laribacter hongkongensis (strain HLHK9)</name>
    <dbReference type="NCBI Taxonomy" id="557598"/>
    <lineage>
        <taxon>Bacteria</taxon>
        <taxon>Pseudomonadati</taxon>
        <taxon>Pseudomonadota</taxon>
        <taxon>Betaproteobacteria</taxon>
        <taxon>Neisseriales</taxon>
        <taxon>Aquaspirillaceae</taxon>
        <taxon>Laribacter</taxon>
    </lineage>
</organism>
<gene>
    <name evidence="1" type="ordered locus">LHK_01684</name>
</gene>
<accession>C1D879</accession>
<dbReference type="KEGG" id="lhk:LHK_01684"/>
<dbReference type="HOGENOM" id="CLU_165465_0_0_4"/>
<evidence type="ECO:0000313" key="1">
    <source>
        <dbReference type="EMBL" id="ACO74669.1"/>
    </source>
</evidence>
<dbReference type="Proteomes" id="UP000002010">
    <property type="component" value="Chromosome"/>
</dbReference>
<evidence type="ECO:0008006" key="3">
    <source>
        <dbReference type="Google" id="ProtNLM"/>
    </source>
</evidence>
<dbReference type="STRING" id="557598.LHK_01684"/>
<keyword evidence="2" id="KW-1185">Reference proteome</keyword>
<protein>
    <recommendedName>
        <fullName evidence="3">Pyocin activator protein PrtN</fullName>
    </recommendedName>
</protein>
<dbReference type="AlphaFoldDB" id="C1D879"/>
<reference evidence="1 2" key="1">
    <citation type="journal article" date="2009" name="PLoS Genet.">
        <title>The complete genome and proteome of Laribacter hongkongensis reveal potential mechanisms for adaptations to different temperatures and habitats.</title>
        <authorList>
            <person name="Woo P.C."/>
            <person name="Lau S.K."/>
            <person name="Tse H."/>
            <person name="Teng J.L."/>
            <person name="Curreem S.O."/>
            <person name="Tsang A.K."/>
            <person name="Fan R.Y."/>
            <person name="Wong G.K."/>
            <person name="Huang Y."/>
            <person name="Loman N.J."/>
            <person name="Snyder L.A."/>
            <person name="Cai J.J."/>
            <person name="Huang J.D."/>
            <person name="Mak W."/>
            <person name="Pallen M.J."/>
            <person name="Lok S."/>
            <person name="Yuen K.Y."/>
        </authorList>
    </citation>
    <scope>NUCLEOTIDE SEQUENCE [LARGE SCALE GENOMIC DNA]</scope>
    <source>
        <strain evidence="1 2">HLHK9</strain>
    </source>
</reference>